<protein>
    <submittedName>
        <fullName evidence="2">Uncharacterized protein</fullName>
    </submittedName>
</protein>
<comment type="caution">
    <text evidence="2">The sequence shown here is derived from an EMBL/GenBank/DDBJ whole genome shotgun (WGS) entry which is preliminary data.</text>
</comment>
<feature type="compositionally biased region" description="Polar residues" evidence="1">
    <location>
        <begin position="39"/>
        <end position="51"/>
    </location>
</feature>
<evidence type="ECO:0000313" key="2">
    <source>
        <dbReference type="EMBL" id="GFS71613.1"/>
    </source>
</evidence>
<gene>
    <name evidence="2" type="ORF">NPIL_620421</name>
</gene>
<dbReference type="EMBL" id="BMAW01095747">
    <property type="protein sequence ID" value="GFS71613.1"/>
    <property type="molecule type" value="Genomic_DNA"/>
</dbReference>
<dbReference type="AlphaFoldDB" id="A0A8X6MPU4"/>
<name>A0A8X6MPU4_NEPPI</name>
<evidence type="ECO:0000256" key="1">
    <source>
        <dbReference type="SAM" id="MobiDB-lite"/>
    </source>
</evidence>
<reference evidence="2" key="1">
    <citation type="submission" date="2020-08" db="EMBL/GenBank/DDBJ databases">
        <title>Multicomponent nature underlies the extraordinary mechanical properties of spider dragline silk.</title>
        <authorList>
            <person name="Kono N."/>
            <person name="Nakamura H."/>
            <person name="Mori M."/>
            <person name="Yoshida Y."/>
            <person name="Ohtoshi R."/>
            <person name="Malay A.D."/>
            <person name="Moran D.A.P."/>
            <person name="Tomita M."/>
            <person name="Numata K."/>
            <person name="Arakawa K."/>
        </authorList>
    </citation>
    <scope>NUCLEOTIDE SEQUENCE</scope>
</reference>
<feature type="region of interest" description="Disordered" evidence="1">
    <location>
        <begin position="36"/>
        <end position="91"/>
    </location>
</feature>
<feature type="compositionally biased region" description="Basic and acidic residues" evidence="1">
    <location>
        <begin position="52"/>
        <end position="63"/>
    </location>
</feature>
<keyword evidence="3" id="KW-1185">Reference proteome</keyword>
<feature type="compositionally biased region" description="Basic and acidic residues" evidence="1">
    <location>
        <begin position="80"/>
        <end position="91"/>
    </location>
</feature>
<organism evidence="2 3">
    <name type="scientific">Nephila pilipes</name>
    <name type="common">Giant wood spider</name>
    <name type="synonym">Nephila maculata</name>
    <dbReference type="NCBI Taxonomy" id="299642"/>
    <lineage>
        <taxon>Eukaryota</taxon>
        <taxon>Metazoa</taxon>
        <taxon>Ecdysozoa</taxon>
        <taxon>Arthropoda</taxon>
        <taxon>Chelicerata</taxon>
        <taxon>Arachnida</taxon>
        <taxon>Araneae</taxon>
        <taxon>Araneomorphae</taxon>
        <taxon>Entelegynae</taxon>
        <taxon>Araneoidea</taxon>
        <taxon>Nephilidae</taxon>
        <taxon>Nephila</taxon>
    </lineage>
</organism>
<evidence type="ECO:0000313" key="3">
    <source>
        <dbReference type="Proteomes" id="UP000887013"/>
    </source>
</evidence>
<sequence>MWIFHGKQREQKKQEELITLEGNEKVKEIPIDETLAPDATQNPNADETNTALKKENMNSEGKWRTTKIKTHGSSESTGRIAEKYSRPEKQS</sequence>
<accession>A0A8X6MPU4</accession>
<dbReference type="Proteomes" id="UP000887013">
    <property type="component" value="Unassembled WGS sequence"/>
</dbReference>
<proteinExistence type="predicted"/>